<keyword evidence="6 13" id="KW-0479">Metal-binding</keyword>
<evidence type="ECO:0000256" key="11">
    <source>
        <dbReference type="ARBA" id="ARBA00023033"/>
    </source>
</evidence>
<dbReference type="Pfam" id="PF00067">
    <property type="entry name" value="p450"/>
    <property type="match status" value="1"/>
</dbReference>
<dbReference type="InterPro" id="IPR050476">
    <property type="entry name" value="Insect_CytP450_Detox"/>
</dbReference>
<dbReference type="HOGENOM" id="CLU_001570_5_2_1"/>
<dbReference type="Gene3D" id="1.10.630.10">
    <property type="entry name" value="Cytochrome P450"/>
    <property type="match status" value="1"/>
</dbReference>
<sequence length="512" mass="58454">MLLTLALLSLVLLLAYRFYYNTYTYWARMGVPHERPLPVIGNTKGIGTKYHLRDISKRIYDKFKGQAPIAGMFLFFKRTAVVTDLDLIKQVLIKDFHYFQDRGLFNNTRDDPLTGHLLTLEGDEWKSMRHKLTPVFTSGKMKKMSEVVIEVGHRLADAMEKAVKVGEVDNGDVEIKDLCARFTTDVIGTCAFGLECHSLADPKAEFRRKGRMIFEEPRHSALIQNFILTNSKLAKKLRMKILRDDLTDFFLSAVKNTVDYRLKNGIKRNDFMDQLIELRAEDQEAAKKGQGIDLSHGLTLEQMAAQAFVFFLAGFETSSSTMAFCLYELALQPEIQNQVRDEIERVLDGEPITYDALAEMTYLEQVLSETLRKHPIIPQLLRETNENYKVPNTEIIIEKGTSVLIPVHSIHYDPDLYPQPELFDPSRFEADKSSSRHPFAYLPFGDGPRNCIGSAFRQNAGQDWHCVLASALQVRCFRPNTDPLSFGHSQPHLGGQAWNSSKSRTHIDSEFY</sequence>
<evidence type="ECO:0000256" key="4">
    <source>
        <dbReference type="ARBA" id="ARBA00010617"/>
    </source>
</evidence>
<dbReference type="PhylomeDB" id="B4NSA7"/>
<keyword evidence="7" id="KW-0256">Endoplasmic reticulum</keyword>
<accession>B4NSA7</accession>
<keyword evidence="10 13" id="KW-0408">Iron</keyword>
<keyword evidence="12" id="KW-0472">Membrane</keyword>
<dbReference type="SMR" id="B4NSA7"/>
<dbReference type="InterPro" id="IPR036396">
    <property type="entry name" value="Cyt_P450_sf"/>
</dbReference>
<dbReference type="Proteomes" id="UP000000304">
    <property type="component" value="Unassembled WGS sequence"/>
</dbReference>
<dbReference type="PANTHER" id="PTHR24292:SF100">
    <property type="entry name" value="CYTOCHROME P450 6A16, ISOFORM B-RELATED"/>
    <property type="match status" value="1"/>
</dbReference>
<dbReference type="GO" id="GO:0005506">
    <property type="term" value="F:iron ion binding"/>
    <property type="evidence" value="ECO:0007669"/>
    <property type="project" value="InterPro"/>
</dbReference>
<evidence type="ECO:0000256" key="8">
    <source>
        <dbReference type="ARBA" id="ARBA00022848"/>
    </source>
</evidence>
<evidence type="ECO:0000256" key="14">
    <source>
        <dbReference type="RuleBase" id="RU000461"/>
    </source>
</evidence>
<protein>
    <submittedName>
        <fullName evidence="16">GD15376</fullName>
    </submittedName>
</protein>
<evidence type="ECO:0000256" key="5">
    <source>
        <dbReference type="ARBA" id="ARBA00022617"/>
    </source>
</evidence>
<proteinExistence type="inferred from homology"/>
<evidence type="ECO:0000256" key="15">
    <source>
        <dbReference type="SAM" id="MobiDB-lite"/>
    </source>
</evidence>
<dbReference type="PANTHER" id="PTHR24292">
    <property type="entry name" value="CYTOCHROME P450"/>
    <property type="match status" value="1"/>
</dbReference>
<dbReference type="InterPro" id="IPR001128">
    <property type="entry name" value="Cyt_P450"/>
</dbReference>
<dbReference type="GO" id="GO:0004497">
    <property type="term" value="F:monooxygenase activity"/>
    <property type="evidence" value="ECO:0007669"/>
    <property type="project" value="UniProtKB-KW"/>
</dbReference>
<name>B4NSA7_DROSI</name>
<evidence type="ECO:0000256" key="1">
    <source>
        <dbReference type="ARBA" id="ARBA00001971"/>
    </source>
</evidence>
<evidence type="ECO:0000313" key="16">
    <source>
        <dbReference type="EMBL" id="EDX15485.1"/>
    </source>
</evidence>
<dbReference type="PRINTS" id="PR00463">
    <property type="entry name" value="EP450I"/>
</dbReference>
<dbReference type="GO" id="GO:0020037">
    <property type="term" value="F:heme binding"/>
    <property type="evidence" value="ECO:0007669"/>
    <property type="project" value="InterPro"/>
</dbReference>
<evidence type="ECO:0000256" key="9">
    <source>
        <dbReference type="ARBA" id="ARBA00023002"/>
    </source>
</evidence>
<dbReference type="CDD" id="cd11056">
    <property type="entry name" value="CYP6-like"/>
    <property type="match status" value="1"/>
</dbReference>
<dbReference type="InterPro" id="IPR017972">
    <property type="entry name" value="Cyt_P450_CS"/>
</dbReference>
<dbReference type="GO" id="GO:0005789">
    <property type="term" value="C:endoplasmic reticulum membrane"/>
    <property type="evidence" value="ECO:0007669"/>
    <property type="project" value="UniProtKB-SubCell"/>
</dbReference>
<feature type="binding site" description="axial binding residue" evidence="13">
    <location>
        <position position="451"/>
    </location>
    <ligand>
        <name>heme</name>
        <dbReference type="ChEBI" id="CHEBI:30413"/>
    </ligand>
    <ligandPart>
        <name>Fe</name>
        <dbReference type="ChEBI" id="CHEBI:18248"/>
    </ligandPart>
</feature>
<dbReference type="GO" id="GO:0016705">
    <property type="term" value="F:oxidoreductase activity, acting on paired donors, with incorporation or reduction of molecular oxygen"/>
    <property type="evidence" value="ECO:0007669"/>
    <property type="project" value="InterPro"/>
</dbReference>
<keyword evidence="9 14" id="KW-0560">Oxidoreductase</keyword>
<reference evidence="16 17" key="1">
    <citation type="journal article" date="2007" name="Nature">
        <title>Evolution of genes and genomes on the Drosophila phylogeny.</title>
        <authorList>
            <consortium name="Drosophila 12 Genomes Consortium"/>
            <person name="Clark A.G."/>
            <person name="Eisen M.B."/>
            <person name="Smith D.R."/>
            <person name="Bergman C.M."/>
            <person name="Oliver B."/>
            <person name="Markow T.A."/>
            <person name="Kaufman T.C."/>
            <person name="Kellis M."/>
            <person name="Gelbart W."/>
            <person name="Iyer V.N."/>
            <person name="Pollard D.A."/>
            <person name="Sackton T.B."/>
            <person name="Larracuente A.M."/>
            <person name="Singh N.D."/>
            <person name="Abad J.P."/>
            <person name="Abt D.N."/>
            <person name="Adryan B."/>
            <person name="Aguade M."/>
            <person name="Akashi H."/>
            <person name="Anderson W.W."/>
            <person name="Aquadro C.F."/>
            <person name="Ardell D.H."/>
            <person name="Arguello R."/>
            <person name="Artieri C.G."/>
            <person name="Barbash D.A."/>
            <person name="Barker D."/>
            <person name="Barsanti P."/>
            <person name="Batterham P."/>
            <person name="Batzoglou S."/>
            <person name="Begun D."/>
            <person name="Bhutkar A."/>
            <person name="Blanco E."/>
            <person name="Bosak S.A."/>
            <person name="Bradley R.K."/>
            <person name="Brand A.D."/>
            <person name="Brent M.R."/>
            <person name="Brooks A.N."/>
            <person name="Brown R.H."/>
            <person name="Butlin R.K."/>
            <person name="Caggese C."/>
            <person name="Calvi B.R."/>
            <person name="Bernardo de Carvalho A."/>
            <person name="Caspi A."/>
            <person name="Castrezana S."/>
            <person name="Celniker S.E."/>
            <person name="Chang J.L."/>
            <person name="Chapple C."/>
            <person name="Chatterji S."/>
            <person name="Chinwalla A."/>
            <person name="Civetta A."/>
            <person name="Clifton S.W."/>
            <person name="Comeron J.M."/>
            <person name="Costello J.C."/>
            <person name="Coyne J.A."/>
            <person name="Daub J."/>
            <person name="David R.G."/>
            <person name="Delcher A.L."/>
            <person name="Delehaunty K."/>
            <person name="Do C.B."/>
            <person name="Ebling H."/>
            <person name="Edwards K."/>
            <person name="Eickbush T."/>
            <person name="Evans J.D."/>
            <person name="Filipski A."/>
            <person name="Findeiss S."/>
            <person name="Freyhult E."/>
            <person name="Fulton L."/>
            <person name="Fulton R."/>
            <person name="Garcia A.C."/>
            <person name="Gardiner A."/>
            <person name="Garfield D.A."/>
            <person name="Garvin B.E."/>
            <person name="Gibson G."/>
            <person name="Gilbert D."/>
            <person name="Gnerre S."/>
            <person name="Godfrey J."/>
            <person name="Good R."/>
            <person name="Gotea V."/>
            <person name="Gravely B."/>
            <person name="Greenberg A.J."/>
            <person name="Griffiths-Jones S."/>
            <person name="Gross S."/>
            <person name="Guigo R."/>
            <person name="Gustafson E.A."/>
            <person name="Haerty W."/>
            <person name="Hahn M.W."/>
            <person name="Halligan D.L."/>
            <person name="Halpern A.L."/>
            <person name="Halter G.M."/>
            <person name="Han M.V."/>
            <person name="Heger A."/>
            <person name="Hillier L."/>
            <person name="Hinrichs A.S."/>
            <person name="Holmes I."/>
            <person name="Hoskins R.A."/>
            <person name="Hubisz M.J."/>
            <person name="Hultmark D."/>
            <person name="Huntley M.A."/>
            <person name="Jaffe D.B."/>
            <person name="Jagadeeshan S."/>
            <person name="Jeck W.R."/>
            <person name="Johnson J."/>
            <person name="Jones C.D."/>
            <person name="Jordan W.C."/>
            <person name="Karpen G.H."/>
            <person name="Kataoka E."/>
            <person name="Keightley P.D."/>
            <person name="Kheradpour P."/>
            <person name="Kirkness E.F."/>
            <person name="Koerich L.B."/>
            <person name="Kristiansen K."/>
            <person name="Kudrna D."/>
            <person name="Kulathinal R.J."/>
            <person name="Kumar S."/>
            <person name="Kwok R."/>
            <person name="Lander E."/>
            <person name="Langley C.H."/>
            <person name="Lapoint R."/>
            <person name="Lazzaro B.P."/>
            <person name="Lee S.J."/>
            <person name="Levesque L."/>
            <person name="Li R."/>
            <person name="Lin C.F."/>
            <person name="Lin M.F."/>
            <person name="Lindblad-Toh K."/>
            <person name="Llopart A."/>
            <person name="Long M."/>
            <person name="Low L."/>
            <person name="Lozovsky E."/>
            <person name="Lu J."/>
            <person name="Luo M."/>
            <person name="Machado C.A."/>
            <person name="Makalowski W."/>
            <person name="Marzo M."/>
            <person name="Matsuda M."/>
            <person name="Matzkin L."/>
            <person name="McAllister B."/>
            <person name="McBride C.S."/>
            <person name="McKernan B."/>
            <person name="McKernan K."/>
            <person name="Mendez-Lago M."/>
            <person name="Minx P."/>
            <person name="Mollenhauer M.U."/>
            <person name="Montooth K."/>
            <person name="Mount S.M."/>
            <person name="Mu X."/>
            <person name="Myers E."/>
            <person name="Negre B."/>
            <person name="Newfeld S."/>
            <person name="Nielsen R."/>
            <person name="Noor M.A."/>
            <person name="O'Grady P."/>
            <person name="Pachter L."/>
            <person name="Papaceit M."/>
            <person name="Parisi M.J."/>
            <person name="Parisi M."/>
            <person name="Parts L."/>
            <person name="Pedersen J.S."/>
            <person name="Pesole G."/>
            <person name="Phillippy A.M."/>
            <person name="Ponting C.P."/>
            <person name="Pop M."/>
            <person name="Porcelli D."/>
            <person name="Powell J.R."/>
            <person name="Prohaska S."/>
            <person name="Pruitt K."/>
            <person name="Puig M."/>
            <person name="Quesneville H."/>
            <person name="Ram K.R."/>
            <person name="Rand D."/>
            <person name="Rasmussen M.D."/>
            <person name="Reed L.K."/>
            <person name="Reenan R."/>
            <person name="Reily A."/>
            <person name="Remington K.A."/>
            <person name="Rieger T.T."/>
            <person name="Ritchie M.G."/>
            <person name="Robin C."/>
            <person name="Rogers Y.H."/>
            <person name="Rohde C."/>
            <person name="Rozas J."/>
            <person name="Rubenfield M.J."/>
            <person name="Ruiz A."/>
            <person name="Russo S."/>
            <person name="Salzberg S.L."/>
            <person name="Sanchez-Gracia A."/>
            <person name="Saranga D.J."/>
            <person name="Sato H."/>
            <person name="Schaeffer S.W."/>
            <person name="Schatz M.C."/>
            <person name="Schlenke T."/>
            <person name="Schwartz R."/>
            <person name="Segarra C."/>
            <person name="Singh R.S."/>
            <person name="Sirot L."/>
            <person name="Sirota M."/>
            <person name="Sisneros N.B."/>
            <person name="Smith C.D."/>
            <person name="Smith T.F."/>
            <person name="Spieth J."/>
            <person name="Stage D.E."/>
            <person name="Stark A."/>
            <person name="Stephan W."/>
            <person name="Strausberg R.L."/>
            <person name="Strempel S."/>
            <person name="Sturgill D."/>
            <person name="Sutton G."/>
            <person name="Sutton G.G."/>
            <person name="Tao W."/>
            <person name="Teichmann S."/>
            <person name="Tobari Y.N."/>
            <person name="Tomimura Y."/>
            <person name="Tsolas J.M."/>
            <person name="Valente V.L."/>
            <person name="Venter E."/>
            <person name="Venter J.C."/>
            <person name="Vicario S."/>
            <person name="Vieira F.G."/>
            <person name="Vilella A.J."/>
            <person name="Villasante A."/>
            <person name="Walenz B."/>
            <person name="Wang J."/>
            <person name="Wasserman M."/>
            <person name="Watts T."/>
            <person name="Wilson D."/>
            <person name="Wilson R.K."/>
            <person name="Wing R.A."/>
            <person name="Wolfner M.F."/>
            <person name="Wong A."/>
            <person name="Wong G.K."/>
            <person name="Wu C.I."/>
            <person name="Wu G."/>
            <person name="Yamamoto D."/>
            <person name="Yang H.P."/>
            <person name="Yang S.P."/>
            <person name="Yorke J.A."/>
            <person name="Yoshida K."/>
            <person name="Zdobnov E."/>
            <person name="Zhang P."/>
            <person name="Zhang Y."/>
            <person name="Zimin A.V."/>
            <person name="Baldwin J."/>
            <person name="Abdouelleil A."/>
            <person name="Abdulkadir J."/>
            <person name="Abebe A."/>
            <person name="Abera B."/>
            <person name="Abreu J."/>
            <person name="Acer S.C."/>
            <person name="Aftuck L."/>
            <person name="Alexander A."/>
            <person name="An P."/>
            <person name="Anderson E."/>
            <person name="Anderson S."/>
            <person name="Arachi H."/>
            <person name="Azer M."/>
            <person name="Bachantsang P."/>
            <person name="Barry A."/>
            <person name="Bayul T."/>
            <person name="Berlin A."/>
            <person name="Bessette D."/>
            <person name="Bloom T."/>
            <person name="Blye J."/>
            <person name="Boguslavskiy L."/>
            <person name="Bonnet C."/>
            <person name="Boukhgalter B."/>
            <person name="Bourzgui I."/>
            <person name="Brown A."/>
            <person name="Cahill P."/>
            <person name="Channer S."/>
            <person name="Cheshatsang Y."/>
            <person name="Chuda L."/>
            <person name="Citroen M."/>
            <person name="Collymore A."/>
            <person name="Cooke P."/>
            <person name="Costello M."/>
            <person name="D'Aco K."/>
            <person name="Daza R."/>
            <person name="De Haan G."/>
            <person name="DeGray S."/>
            <person name="DeMaso C."/>
            <person name="Dhargay N."/>
            <person name="Dooley K."/>
            <person name="Dooley E."/>
            <person name="Doricent M."/>
            <person name="Dorje P."/>
            <person name="Dorjee K."/>
            <person name="Dupes A."/>
            <person name="Elong R."/>
            <person name="Falk J."/>
            <person name="Farina A."/>
            <person name="Faro S."/>
            <person name="Ferguson D."/>
            <person name="Fisher S."/>
            <person name="Foley C.D."/>
            <person name="Franke A."/>
            <person name="Friedrich D."/>
            <person name="Gadbois L."/>
            <person name="Gearin G."/>
            <person name="Gearin C.R."/>
            <person name="Giannoukos G."/>
            <person name="Goode T."/>
            <person name="Graham J."/>
            <person name="Grandbois E."/>
            <person name="Grewal S."/>
            <person name="Gyaltsen K."/>
            <person name="Hafez N."/>
            <person name="Hagos B."/>
            <person name="Hall J."/>
            <person name="Henson C."/>
            <person name="Hollinger A."/>
            <person name="Honan T."/>
            <person name="Huard M.D."/>
            <person name="Hughes L."/>
            <person name="Hurhula B."/>
            <person name="Husby M.E."/>
            <person name="Kamat A."/>
            <person name="Kanga B."/>
            <person name="Kashin S."/>
            <person name="Khazanovich D."/>
            <person name="Kisner P."/>
            <person name="Lance K."/>
            <person name="Lara M."/>
            <person name="Lee W."/>
            <person name="Lennon N."/>
            <person name="Letendre F."/>
            <person name="LeVine R."/>
            <person name="Lipovsky A."/>
            <person name="Liu X."/>
            <person name="Liu J."/>
            <person name="Liu S."/>
            <person name="Lokyitsang T."/>
            <person name="Lokyitsang Y."/>
            <person name="Lubonja R."/>
            <person name="Lui A."/>
            <person name="MacDonald P."/>
            <person name="Magnisalis V."/>
            <person name="Maru K."/>
            <person name="Matthews C."/>
            <person name="McCusker W."/>
            <person name="McDonough S."/>
            <person name="Mehta T."/>
            <person name="Meldrim J."/>
            <person name="Meneus L."/>
            <person name="Mihai O."/>
            <person name="Mihalev A."/>
            <person name="Mihova T."/>
            <person name="Mittelman R."/>
            <person name="Mlenga V."/>
            <person name="Montmayeur A."/>
            <person name="Mulrain L."/>
            <person name="Navidi A."/>
            <person name="Naylor J."/>
            <person name="Negash T."/>
            <person name="Nguyen T."/>
            <person name="Nguyen N."/>
            <person name="Nicol R."/>
            <person name="Norbu C."/>
            <person name="Norbu N."/>
            <person name="Novod N."/>
            <person name="O'Neill B."/>
            <person name="Osman S."/>
            <person name="Markiewicz E."/>
            <person name="Oyono O.L."/>
            <person name="Patti C."/>
            <person name="Phunkhang P."/>
            <person name="Pierre F."/>
            <person name="Priest M."/>
            <person name="Raghuraman S."/>
            <person name="Rege F."/>
            <person name="Reyes R."/>
            <person name="Rise C."/>
            <person name="Rogov P."/>
            <person name="Ross K."/>
            <person name="Ryan E."/>
            <person name="Settipalli S."/>
            <person name="Shea T."/>
            <person name="Sherpa N."/>
            <person name="Shi L."/>
            <person name="Shih D."/>
            <person name="Sparrow T."/>
            <person name="Spaulding J."/>
            <person name="Stalker J."/>
            <person name="Stange-Thomann N."/>
            <person name="Stavropoulos S."/>
            <person name="Stone C."/>
            <person name="Strader C."/>
            <person name="Tesfaye S."/>
            <person name="Thomson T."/>
            <person name="Thoulutsang Y."/>
            <person name="Thoulutsang D."/>
            <person name="Topham K."/>
            <person name="Topping I."/>
            <person name="Tsamla T."/>
            <person name="Vassiliev H."/>
            <person name="Vo A."/>
            <person name="Wangchuk T."/>
            <person name="Wangdi T."/>
            <person name="Weiand M."/>
            <person name="Wilkinson J."/>
            <person name="Wilson A."/>
            <person name="Yadav S."/>
            <person name="Young G."/>
            <person name="Yu Q."/>
            <person name="Zembek L."/>
            <person name="Zhong D."/>
            <person name="Zimmer A."/>
            <person name="Zwirko Z."/>
            <person name="Jaffe D.B."/>
            <person name="Alvarez P."/>
            <person name="Brockman W."/>
            <person name="Butler J."/>
            <person name="Chin C."/>
            <person name="Gnerre S."/>
            <person name="Grabherr M."/>
            <person name="Kleber M."/>
            <person name="Mauceli E."/>
            <person name="MacCallum I."/>
        </authorList>
    </citation>
    <scope>NUCLEOTIDE SEQUENCE [LARGE SCALE GENOMIC DNA]</scope>
    <source>
        <strain evidence="17">white501</strain>
    </source>
</reference>
<gene>
    <name evidence="16" type="primary">Dsim\GD15376</name>
    <name evidence="16" type="ORF">Dsim_GD15376</name>
</gene>
<comment type="similarity">
    <text evidence="4 14">Belongs to the cytochrome P450 family.</text>
</comment>
<keyword evidence="5 13" id="KW-0349">Heme</keyword>
<keyword evidence="17" id="KW-1185">Reference proteome</keyword>
<evidence type="ECO:0000313" key="17">
    <source>
        <dbReference type="Proteomes" id="UP000000304"/>
    </source>
</evidence>
<dbReference type="OrthoDB" id="2789670at2759"/>
<dbReference type="AlphaFoldDB" id="B4NSA7"/>
<evidence type="ECO:0000256" key="3">
    <source>
        <dbReference type="ARBA" id="ARBA00004406"/>
    </source>
</evidence>
<dbReference type="OMA" id="KARHQFA"/>
<evidence type="ECO:0000256" key="7">
    <source>
        <dbReference type="ARBA" id="ARBA00022824"/>
    </source>
</evidence>
<dbReference type="EMBL" id="CH982043">
    <property type="protein sequence ID" value="EDX15485.1"/>
    <property type="molecule type" value="Genomic_DNA"/>
</dbReference>
<dbReference type="SUPFAM" id="SSF48264">
    <property type="entry name" value="Cytochrome P450"/>
    <property type="match status" value="1"/>
</dbReference>
<organism evidence="16 17">
    <name type="scientific">Drosophila simulans</name>
    <name type="common">Fruit fly</name>
    <dbReference type="NCBI Taxonomy" id="7240"/>
    <lineage>
        <taxon>Eukaryota</taxon>
        <taxon>Metazoa</taxon>
        <taxon>Ecdysozoa</taxon>
        <taxon>Arthropoda</taxon>
        <taxon>Hexapoda</taxon>
        <taxon>Insecta</taxon>
        <taxon>Pterygota</taxon>
        <taxon>Neoptera</taxon>
        <taxon>Endopterygota</taxon>
        <taxon>Diptera</taxon>
        <taxon>Brachycera</taxon>
        <taxon>Muscomorpha</taxon>
        <taxon>Ephydroidea</taxon>
        <taxon>Drosophilidae</taxon>
        <taxon>Drosophila</taxon>
        <taxon>Sophophora</taxon>
    </lineage>
</organism>
<dbReference type="STRING" id="7240.B4NSA7"/>
<evidence type="ECO:0000256" key="13">
    <source>
        <dbReference type="PIRSR" id="PIRSR602401-1"/>
    </source>
</evidence>
<dbReference type="InterPro" id="IPR002401">
    <property type="entry name" value="Cyt_P450_E_grp-I"/>
</dbReference>
<evidence type="ECO:0000256" key="2">
    <source>
        <dbReference type="ARBA" id="ARBA00004174"/>
    </source>
</evidence>
<evidence type="ECO:0000256" key="10">
    <source>
        <dbReference type="ARBA" id="ARBA00023004"/>
    </source>
</evidence>
<keyword evidence="11 14" id="KW-0503">Monooxygenase</keyword>
<dbReference type="PRINTS" id="PR00385">
    <property type="entry name" value="P450"/>
</dbReference>
<feature type="region of interest" description="Disordered" evidence="15">
    <location>
        <begin position="488"/>
        <end position="512"/>
    </location>
</feature>
<keyword evidence="8" id="KW-0492">Microsome</keyword>
<comment type="subcellular location">
    <subcellularLocation>
        <location evidence="3">Endoplasmic reticulum membrane</location>
        <topology evidence="3">Peripheral membrane protein</topology>
    </subcellularLocation>
    <subcellularLocation>
        <location evidence="2">Microsome membrane</location>
        <topology evidence="2">Peripheral membrane protein</topology>
    </subcellularLocation>
</comment>
<comment type="cofactor">
    <cofactor evidence="1 13">
        <name>heme</name>
        <dbReference type="ChEBI" id="CHEBI:30413"/>
    </cofactor>
</comment>
<evidence type="ECO:0000256" key="6">
    <source>
        <dbReference type="ARBA" id="ARBA00022723"/>
    </source>
</evidence>
<dbReference type="PROSITE" id="PS00086">
    <property type="entry name" value="CYTOCHROME_P450"/>
    <property type="match status" value="1"/>
</dbReference>
<dbReference type="FunFam" id="1.10.630.10:FF:000042">
    <property type="entry name" value="Cytochrome P450"/>
    <property type="match status" value="1"/>
</dbReference>
<evidence type="ECO:0000256" key="12">
    <source>
        <dbReference type="ARBA" id="ARBA00023136"/>
    </source>
</evidence>